<dbReference type="Pfam" id="PF24764">
    <property type="entry name" value="rva_4"/>
    <property type="match status" value="1"/>
</dbReference>
<comment type="caution">
    <text evidence="1">The sequence shown here is derived from an EMBL/GenBank/DDBJ whole genome shotgun (WGS) entry which is preliminary data.</text>
</comment>
<dbReference type="InterPro" id="IPR012337">
    <property type="entry name" value="RNaseH-like_sf"/>
</dbReference>
<dbReference type="PANTHER" id="PTHR46791:SF5">
    <property type="entry name" value="CLR5 DOMAIN-CONTAINING PROTEIN-RELATED"/>
    <property type="match status" value="1"/>
</dbReference>
<proteinExistence type="predicted"/>
<dbReference type="Proteomes" id="UP001152795">
    <property type="component" value="Unassembled WGS sequence"/>
</dbReference>
<dbReference type="InterPro" id="IPR058913">
    <property type="entry name" value="Integrase_dom_put"/>
</dbReference>
<name>A0A6S7FDA8_PARCT</name>
<accession>A0A6S7FDA8</accession>
<reference evidence="1" key="1">
    <citation type="submission" date="2020-04" db="EMBL/GenBank/DDBJ databases">
        <authorList>
            <person name="Alioto T."/>
            <person name="Alioto T."/>
            <person name="Gomez Garrido J."/>
        </authorList>
    </citation>
    <scope>NUCLEOTIDE SEQUENCE</scope>
    <source>
        <strain evidence="1">A484AB</strain>
    </source>
</reference>
<dbReference type="Gene3D" id="3.30.420.10">
    <property type="entry name" value="Ribonuclease H-like superfamily/Ribonuclease H"/>
    <property type="match status" value="1"/>
</dbReference>
<organism evidence="1 2">
    <name type="scientific">Paramuricea clavata</name>
    <name type="common">Red gorgonian</name>
    <name type="synonym">Violescent sea-whip</name>
    <dbReference type="NCBI Taxonomy" id="317549"/>
    <lineage>
        <taxon>Eukaryota</taxon>
        <taxon>Metazoa</taxon>
        <taxon>Cnidaria</taxon>
        <taxon>Anthozoa</taxon>
        <taxon>Octocorallia</taxon>
        <taxon>Malacalcyonacea</taxon>
        <taxon>Plexauridae</taxon>
        <taxon>Paramuricea</taxon>
    </lineage>
</organism>
<dbReference type="AlphaFoldDB" id="A0A6S7FDA8"/>
<gene>
    <name evidence="1" type="ORF">PACLA_8A063375</name>
</gene>
<dbReference type="GO" id="GO:0003676">
    <property type="term" value="F:nucleic acid binding"/>
    <property type="evidence" value="ECO:0007669"/>
    <property type="project" value="InterPro"/>
</dbReference>
<evidence type="ECO:0000313" key="2">
    <source>
        <dbReference type="Proteomes" id="UP001152795"/>
    </source>
</evidence>
<dbReference type="EMBL" id="CACRXK020000038">
    <property type="protein sequence ID" value="CAB3977245.1"/>
    <property type="molecule type" value="Genomic_DNA"/>
</dbReference>
<dbReference type="OrthoDB" id="2686689at2759"/>
<dbReference type="GO" id="GO:0015074">
    <property type="term" value="P:DNA integration"/>
    <property type="evidence" value="ECO:0007669"/>
    <property type="project" value="InterPro"/>
</dbReference>
<evidence type="ECO:0000313" key="1">
    <source>
        <dbReference type="EMBL" id="CAB3977245.1"/>
    </source>
</evidence>
<dbReference type="InterPro" id="IPR001584">
    <property type="entry name" value="Integrase_cat-core"/>
</dbReference>
<dbReference type="InterPro" id="IPR036397">
    <property type="entry name" value="RNaseH_sf"/>
</dbReference>
<dbReference type="PANTHER" id="PTHR46791">
    <property type="entry name" value="EXPRESSED PROTEIN"/>
    <property type="match status" value="1"/>
</dbReference>
<keyword evidence="2" id="KW-1185">Reference proteome</keyword>
<dbReference type="SUPFAM" id="SSF53098">
    <property type="entry name" value="Ribonuclease H-like"/>
    <property type="match status" value="1"/>
</dbReference>
<dbReference type="PROSITE" id="PS50994">
    <property type="entry name" value="INTEGRASE"/>
    <property type="match status" value="1"/>
</dbReference>
<sequence>MGFNKTHLSRMLGVSTRTITRRMTEYNLVGVQYSELTDQDLDRIVIDVHRQFPNAGYRQVLAILKSQGVFVIERRLRESLQRCDPLGSALRWFATIQRRSYNVSSPLALWHLDGNHKLIRWRLVVHGAIDGYSRLVVFLRCSNNNRAVTVFQLFEEAVAKFGLPSRIRTDKGGENVDAAMYMLEHPRRGTGRGSVITGSSTHNQRIERLWRDVYSGVLSLYHSLFNHLEECGVLDPLSNIDVFSLHTIFLPRINRHIDVWSEGWNQHRMRTAGSLSPLQQFTEGLLRIRGSDSIIASETFENLNQEDERQYGVDWDGPVPNSDDNDKYSHVEVPNTEIEMTETQKMHLNSLVQTLADSDCYGIDLYMQVRNFLLNLN</sequence>
<protein>
    <submittedName>
        <fullName evidence="1">Uncharacterized protein LOC110239820</fullName>
    </submittedName>
</protein>